<proteinExistence type="predicted"/>
<evidence type="ECO:0000313" key="1">
    <source>
        <dbReference type="EMBL" id="KAJ8629521.1"/>
    </source>
</evidence>
<sequence length="184" mass="21588">MHICKAALSDDANMVVVIYGLGHSTFCRIGDKVWNEIEDSTFMEDVIYHNGQFYSLSQSICLHLLRIEDGVNPWWEDLTEHLQRPGVFYLVPDIFTDSMFMIIRRMSYMDEKDDEEDEEDSDEEDEENEEYSKSPPSRHITNHFEIYKTPVGEEAPNKKLKNKMTKQLIQDTEKLVKGVRTVWS</sequence>
<accession>A0ACC2L7X4</accession>
<keyword evidence="2" id="KW-1185">Reference proteome</keyword>
<organism evidence="1 2">
    <name type="scientific">Persea americana</name>
    <name type="common">Avocado</name>
    <dbReference type="NCBI Taxonomy" id="3435"/>
    <lineage>
        <taxon>Eukaryota</taxon>
        <taxon>Viridiplantae</taxon>
        <taxon>Streptophyta</taxon>
        <taxon>Embryophyta</taxon>
        <taxon>Tracheophyta</taxon>
        <taxon>Spermatophyta</taxon>
        <taxon>Magnoliopsida</taxon>
        <taxon>Magnoliidae</taxon>
        <taxon>Laurales</taxon>
        <taxon>Lauraceae</taxon>
        <taxon>Persea</taxon>
    </lineage>
</organism>
<name>A0ACC2L7X4_PERAE</name>
<reference evidence="1 2" key="1">
    <citation type="journal article" date="2022" name="Hortic Res">
        <title>A haplotype resolved chromosomal level avocado genome allows analysis of novel avocado genes.</title>
        <authorList>
            <person name="Nath O."/>
            <person name="Fletcher S.J."/>
            <person name="Hayward A."/>
            <person name="Shaw L.M."/>
            <person name="Masouleh A.K."/>
            <person name="Furtado A."/>
            <person name="Henry R.J."/>
            <person name="Mitter N."/>
        </authorList>
    </citation>
    <scope>NUCLEOTIDE SEQUENCE [LARGE SCALE GENOMIC DNA]</scope>
    <source>
        <strain evidence="2">cv. Hass</strain>
    </source>
</reference>
<dbReference type="Proteomes" id="UP001234297">
    <property type="component" value="Chromosome 7"/>
</dbReference>
<dbReference type="EMBL" id="CM056815">
    <property type="protein sequence ID" value="KAJ8629521.1"/>
    <property type="molecule type" value="Genomic_DNA"/>
</dbReference>
<protein>
    <submittedName>
        <fullName evidence="1">Uncharacterized protein</fullName>
    </submittedName>
</protein>
<evidence type="ECO:0000313" key="2">
    <source>
        <dbReference type="Proteomes" id="UP001234297"/>
    </source>
</evidence>
<gene>
    <name evidence="1" type="ORF">MRB53_022844</name>
</gene>
<comment type="caution">
    <text evidence="1">The sequence shown here is derived from an EMBL/GenBank/DDBJ whole genome shotgun (WGS) entry which is preliminary data.</text>
</comment>